<sequence>MKNSIVFKVTAASVVILIVGIMLLGGVIMQRVSQQVSDTSLQSQKLNLRVAALIFQDQTPDLKVTIDKAGETTRLVMPEIPDLSSHAMIDKIGTATGETATVFQWVPDKKDFIRVSTNIIKPDGTRAVGTFLGNGSAAYGPVTSGKTFRGEALILGKEYVTQYTPIFNTAGVVQGILYVGIEKAKVAAVSGSIGMRIIIAGIIVAIIATILLAILLRRQLGPFHELGETIEQFVGRDFSAEVPHTNRNDEVGVIAKGLLRWREAAQRIGEAEDAKRIAEGKATGERRDQRNVLAAELDASVGEIIASVRQATEGMMHSARQMSQSANHSIAQSNNVSNAANDAARNVQTVAAATEELSASINNIGGQVEESTAIATNAVNEASRANEMVSGLAVAAERIGEVVSLINEIAAQTNLLALNATIEAARAGEAGKGFAVVAQEVKNLANQTAKATDEIAQQIGSIQNETRMTVEAIEKVTRTIASISGITDGISSAVAEQNTAVNEIASSAHSASIGSTEVVDTIDAVLHAASDGGTAAGELEHSMSDLSARIETLQAKVGEFLGRLRAE</sequence>
<keyword evidence="4" id="KW-0812">Transmembrane</keyword>
<evidence type="ECO:0000259" key="5">
    <source>
        <dbReference type="PROSITE" id="PS50111"/>
    </source>
</evidence>
<keyword evidence="1 3" id="KW-0807">Transducer</keyword>
<name>A0A1Y2KX81_9PROT</name>
<dbReference type="OrthoDB" id="8320983at2"/>
<evidence type="ECO:0000313" key="7">
    <source>
        <dbReference type="Proteomes" id="UP000193391"/>
    </source>
</evidence>
<keyword evidence="4" id="KW-0472">Membrane</keyword>
<dbReference type="SUPFAM" id="SSF58104">
    <property type="entry name" value="Methyl-accepting chemotaxis protein (MCP) signaling domain"/>
    <property type="match status" value="1"/>
</dbReference>
<dbReference type="InterPro" id="IPR004090">
    <property type="entry name" value="Chemotax_Me-accpt_rcpt"/>
</dbReference>
<dbReference type="EMBL" id="JFKA01000008">
    <property type="protein sequence ID" value="OSQ36970.1"/>
    <property type="molecule type" value="Genomic_DNA"/>
</dbReference>
<dbReference type="GO" id="GO:0016020">
    <property type="term" value="C:membrane"/>
    <property type="evidence" value="ECO:0007669"/>
    <property type="project" value="InterPro"/>
</dbReference>
<evidence type="ECO:0000313" key="6">
    <source>
        <dbReference type="EMBL" id="OSQ36970.1"/>
    </source>
</evidence>
<evidence type="ECO:0000256" key="2">
    <source>
        <dbReference type="ARBA" id="ARBA00029447"/>
    </source>
</evidence>
<comment type="similarity">
    <text evidence="2">Belongs to the methyl-accepting chemotaxis (MCP) protein family.</text>
</comment>
<dbReference type="Pfam" id="PF00015">
    <property type="entry name" value="MCPsignal"/>
    <property type="match status" value="1"/>
</dbReference>
<feature type="transmembrane region" description="Helical" evidence="4">
    <location>
        <begin position="6"/>
        <end position="28"/>
    </location>
</feature>
<dbReference type="GO" id="GO:0007165">
    <property type="term" value="P:signal transduction"/>
    <property type="evidence" value="ECO:0007669"/>
    <property type="project" value="UniProtKB-KW"/>
</dbReference>
<proteinExistence type="inferred from homology"/>
<dbReference type="GO" id="GO:0004888">
    <property type="term" value="F:transmembrane signaling receptor activity"/>
    <property type="evidence" value="ECO:0007669"/>
    <property type="project" value="InterPro"/>
</dbReference>
<evidence type="ECO:0000256" key="1">
    <source>
        <dbReference type="ARBA" id="ARBA00023224"/>
    </source>
</evidence>
<feature type="domain" description="Methyl-accepting transducer" evidence="5">
    <location>
        <begin position="318"/>
        <end position="547"/>
    </location>
</feature>
<feature type="transmembrane region" description="Helical" evidence="4">
    <location>
        <begin position="193"/>
        <end position="216"/>
    </location>
</feature>
<protein>
    <submittedName>
        <fullName evidence="6">Chemotaxis protein</fullName>
    </submittedName>
</protein>
<dbReference type="PANTHER" id="PTHR32089">
    <property type="entry name" value="METHYL-ACCEPTING CHEMOTAXIS PROTEIN MCPB"/>
    <property type="match status" value="1"/>
</dbReference>
<reference evidence="6 7" key="1">
    <citation type="submission" date="2014-03" db="EMBL/GenBank/DDBJ databases">
        <title>The draft genome sequence of Thalassospira mesophila JCM 18969.</title>
        <authorList>
            <person name="Lai Q."/>
            <person name="Shao Z."/>
        </authorList>
    </citation>
    <scope>NUCLEOTIDE SEQUENCE [LARGE SCALE GENOMIC DNA]</scope>
    <source>
        <strain evidence="6 7">JCM 18969</strain>
    </source>
</reference>
<dbReference type="InterPro" id="IPR033462">
    <property type="entry name" value="Cache_3-Cache_2"/>
</dbReference>
<organism evidence="6 7">
    <name type="scientific">Thalassospira mesophila</name>
    <dbReference type="NCBI Taxonomy" id="1293891"/>
    <lineage>
        <taxon>Bacteria</taxon>
        <taxon>Pseudomonadati</taxon>
        <taxon>Pseudomonadota</taxon>
        <taxon>Alphaproteobacteria</taxon>
        <taxon>Rhodospirillales</taxon>
        <taxon>Thalassospiraceae</taxon>
        <taxon>Thalassospira</taxon>
    </lineage>
</organism>
<comment type="caution">
    <text evidence="6">The sequence shown here is derived from an EMBL/GenBank/DDBJ whole genome shotgun (WGS) entry which is preliminary data.</text>
</comment>
<dbReference type="InterPro" id="IPR029151">
    <property type="entry name" value="Sensor-like_sf"/>
</dbReference>
<dbReference type="STRING" id="1293891.TMES_16035"/>
<dbReference type="Gene3D" id="1.10.287.950">
    <property type="entry name" value="Methyl-accepting chemotaxis protein"/>
    <property type="match status" value="1"/>
</dbReference>
<evidence type="ECO:0000256" key="4">
    <source>
        <dbReference type="SAM" id="Phobius"/>
    </source>
</evidence>
<gene>
    <name evidence="6" type="ORF">TMES_16035</name>
</gene>
<dbReference type="InterPro" id="IPR004089">
    <property type="entry name" value="MCPsignal_dom"/>
</dbReference>
<dbReference type="GO" id="GO:0006935">
    <property type="term" value="P:chemotaxis"/>
    <property type="evidence" value="ECO:0007669"/>
    <property type="project" value="InterPro"/>
</dbReference>
<dbReference type="RefSeq" id="WP_085584387.1">
    <property type="nucleotide sequence ID" value="NZ_JFKA01000008.1"/>
</dbReference>
<dbReference type="PANTHER" id="PTHR32089:SF112">
    <property type="entry name" value="LYSOZYME-LIKE PROTEIN-RELATED"/>
    <property type="match status" value="1"/>
</dbReference>
<dbReference type="Proteomes" id="UP000193391">
    <property type="component" value="Unassembled WGS sequence"/>
</dbReference>
<evidence type="ECO:0000256" key="3">
    <source>
        <dbReference type="PROSITE-ProRule" id="PRU00284"/>
    </source>
</evidence>
<keyword evidence="7" id="KW-1185">Reference proteome</keyword>
<dbReference type="Pfam" id="PF17201">
    <property type="entry name" value="Cache_3-Cache_2"/>
    <property type="match status" value="1"/>
</dbReference>
<dbReference type="PRINTS" id="PR00260">
    <property type="entry name" value="CHEMTRNSDUCR"/>
</dbReference>
<dbReference type="AlphaFoldDB" id="A0A1Y2KX81"/>
<dbReference type="PROSITE" id="PS50111">
    <property type="entry name" value="CHEMOTAXIS_TRANSDUC_2"/>
    <property type="match status" value="1"/>
</dbReference>
<dbReference type="Gene3D" id="6.10.340.10">
    <property type="match status" value="1"/>
</dbReference>
<accession>A0A1Y2KX81</accession>
<dbReference type="SUPFAM" id="SSF103190">
    <property type="entry name" value="Sensory domain-like"/>
    <property type="match status" value="1"/>
</dbReference>
<keyword evidence="4" id="KW-1133">Transmembrane helix</keyword>
<dbReference type="SMART" id="SM00283">
    <property type="entry name" value="MA"/>
    <property type="match status" value="1"/>
</dbReference>